<gene>
    <name evidence="1" type="ORF">LEP1GSC047_0602</name>
</gene>
<dbReference type="STRING" id="1049790.LEP1GSC047_0602"/>
<dbReference type="Proteomes" id="UP000018719">
    <property type="component" value="Unassembled WGS sequence"/>
</dbReference>
<name>V6HF50_9LEPT</name>
<evidence type="ECO:0000313" key="2">
    <source>
        <dbReference type="Proteomes" id="UP000018719"/>
    </source>
</evidence>
<proteinExistence type="predicted"/>
<organism evidence="1 2">
    <name type="scientific">Leptospira inadai serovar Lyme str. 10</name>
    <dbReference type="NCBI Taxonomy" id="1049790"/>
    <lineage>
        <taxon>Bacteria</taxon>
        <taxon>Pseudomonadati</taxon>
        <taxon>Spirochaetota</taxon>
        <taxon>Spirochaetia</taxon>
        <taxon>Leptospirales</taxon>
        <taxon>Leptospiraceae</taxon>
        <taxon>Leptospira</taxon>
    </lineage>
</organism>
<reference evidence="1 2" key="1">
    <citation type="submission" date="2013-05" db="EMBL/GenBank/DDBJ databases">
        <authorList>
            <person name="Harkins D.M."/>
            <person name="Durkin A.S."/>
            <person name="Brinkac L.M."/>
            <person name="Haft D.H."/>
            <person name="Selengut J.D."/>
            <person name="Sanka R."/>
            <person name="DePew J."/>
            <person name="Purushe J."/>
            <person name="Hartskeerl R.A."/>
            <person name="Ahmed A."/>
            <person name="van der Linden H."/>
            <person name="Goris M.G.A."/>
            <person name="Vinetz J.M."/>
            <person name="Sutton G.G."/>
            <person name="Nierman W.C."/>
            <person name="Fouts D.E."/>
        </authorList>
    </citation>
    <scope>NUCLEOTIDE SEQUENCE [LARGE SCALE GENOMIC DNA]</scope>
    <source>
        <strain evidence="1 2">10</strain>
    </source>
</reference>
<dbReference type="AlphaFoldDB" id="V6HF50"/>
<evidence type="ECO:0000313" key="1">
    <source>
        <dbReference type="EMBL" id="EQA38857.1"/>
    </source>
</evidence>
<accession>V6HF50</accession>
<comment type="caution">
    <text evidence="1">The sequence shown here is derived from an EMBL/GenBank/DDBJ whole genome shotgun (WGS) entry which is preliminary data.</text>
</comment>
<dbReference type="EMBL" id="AHMM02000004">
    <property type="protein sequence ID" value="EQA38857.1"/>
    <property type="molecule type" value="Genomic_DNA"/>
</dbReference>
<protein>
    <submittedName>
        <fullName evidence="1">Uncharacterized protein</fullName>
    </submittedName>
</protein>
<sequence length="116" mass="12737">MGRFTARRQRFSEDWGDFIQNGVQAIASFSQAIVRGIGASFSGNWDGTHEAMKETGDYLNKAKSSALYSITGMVDFNLFLGDLVNEAGGMLINELSFKTKVVSIGDVRLRDFQDGS</sequence>